<gene>
    <name evidence="2" type="ORF">NDU88_009242</name>
</gene>
<protein>
    <submittedName>
        <fullName evidence="2">Uncharacterized protein</fullName>
    </submittedName>
</protein>
<reference evidence="2" key="1">
    <citation type="journal article" date="2022" name="bioRxiv">
        <title>Sequencing and chromosome-scale assembly of the giantPleurodeles waltlgenome.</title>
        <authorList>
            <person name="Brown T."/>
            <person name="Elewa A."/>
            <person name="Iarovenko S."/>
            <person name="Subramanian E."/>
            <person name="Araus A.J."/>
            <person name="Petzold A."/>
            <person name="Susuki M."/>
            <person name="Suzuki K.-i.T."/>
            <person name="Hayashi T."/>
            <person name="Toyoda A."/>
            <person name="Oliveira C."/>
            <person name="Osipova E."/>
            <person name="Leigh N.D."/>
            <person name="Simon A."/>
            <person name="Yun M.H."/>
        </authorList>
    </citation>
    <scope>NUCLEOTIDE SEQUENCE</scope>
    <source>
        <strain evidence="2">20211129_DDA</strain>
        <tissue evidence="2">Liver</tissue>
    </source>
</reference>
<feature type="compositionally biased region" description="Polar residues" evidence="1">
    <location>
        <begin position="83"/>
        <end position="99"/>
    </location>
</feature>
<dbReference type="EMBL" id="JANPWB010000010">
    <property type="protein sequence ID" value="KAJ1142930.1"/>
    <property type="molecule type" value="Genomic_DNA"/>
</dbReference>
<feature type="region of interest" description="Disordered" evidence="1">
    <location>
        <begin position="211"/>
        <end position="294"/>
    </location>
</feature>
<comment type="caution">
    <text evidence="2">The sequence shown here is derived from an EMBL/GenBank/DDBJ whole genome shotgun (WGS) entry which is preliminary data.</text>
</comment>
<feature type="compositionally biased region" description="Low complexity" evidence="1">
    <location>
        <begin position="100"/>
        <end position="112"/>
    </location>
</feature>
<feature type="compositionally biased region" description="Polar residues" evidence="1">
    <location>
        <begin position="238"/>
        <end position="256"/>
    </location>
</feature>
<evidence type="ECO:0000256" key="1">
    <source>
        <dbReference type="SAM" id="MobiDB-lite"/>
    </source>
</evidence>
<name>A0AAV7QUR1_PLEWA</name>
<evidence type="ECO:0000313" key="3">
    <source>
        <dbReference type="Proteomes" id="UP001066276"/>
    </source>
</evidence>
<organism evidence="2 3">
    <name type="scientific">Pleurodeles waltl</name>
    <name type="common">Iberian ribbed newt</name>
    <dbReference type="NCBI Taxonomy" id="8319"/>
    <lineage>
        <taxon>Eukaryota</taxon>
        <taxon>Metazoa</taxon>
        <taxon>Chordata</taxon>
        <taxon>Craniata</taxon>
        <taxon>Vertebrata</taxon>
        <taxon>Euteleostomi</taxon>
        <taxon>Amphibia</taxon>
        <taxon>Batrachia</taxon>
        <taxon>Caudata</taxon>
        <taxon>Salamandroidea</taxon>
        <taxon>Salamandridae</taxon>
        <taxon>Pleurodelinae</taxon>
        <taxon>Pleurodeles</taxon>
    </lineage>
</organism>
<dbReference type="AlphaFoldDB" id="A0AAV7QUR1"/>
<feature type="region of interest" description="Disordered" evidence="1">
    <location>
        <begin position="71"/>
        <end position="146"/>
    </location>
</feature>
<sequence length="294" mass="30558">MAPRPDSSGIRVNAPAHQFTIGLGRASLIRGGPIRQGPASRQAHRSHVVPPWALSQARRFLLSTPRLTVHAQCSPLPGGTPDHQAQPSNQGRQSSLTDTASAAAGAPALRQASLRSGPQFAPGSRAARPAPLGLSSPPRTLDKGGERARPLAAWASVNRGGVRASALPTPPPPPVAPRRLLHPPMGPGQGGGGHLKFRLRSRRLLCNDVQPQGRAHADSPHSNSAAAGPRPGHRQCPQECSPQAPLTPSTLTQVSASFRAWTAPGTAQDRGWNSGPSGAAELGVRHLQPLGHAP</sequence>
<proteinExistence type="predicted"/>
<dbReference type="Proteomes" id="UP001066276">
    <property type="component" value="Chromosome 6"/>
</dbReference>
<accession>A0AAV7QUR1</accession>
<keyword evidence="3" id="KW-1185">Reference proteome</keyword>
<evidence type="ECO:0000313" key="2">
    <source>
        <dbReference type="EMBL" id="KAJ1142930.1"/>
    </source>
</evidence>
<feature type="region of interest" description="Disordered" evidence="1">
    <location>
        <begin position="161"/>
        <end position="195"/>
    </location>
</feature>